<accession>A0A016WBD4</accession>
<dbReference type="Proteomes" id="UP000024635">
    <property type="component" value="Unassembled WGS sequence"/>
</dbReference>
<comment type="caution">
    <text evidence="3">The sequence shown here is derived from an EMBL/GenBank/DDBJ whole genome shotgun (WGS) entry which is preliminary data.</text>
</comment>
<dbReference type="AlphaFoldDB" id="A0A016WBD4"/>
<evidence type="ECO:0000313" key="4">
    <source>
        <dbReference type="Proteomes" id="UP000024635"/>
    </source>
</evidence>
<name>A0A016WBD4_9BILA</name>
<dbReference type="OrthoDB" id="5882801at2759"/>
<keyword evidence="4" id="KW-1185">Reference proteome</keyword>
<organism evidence="3 4">
    <name type="scientific">Ancylostoma ceylanicum</name>
    <dbReference type="NCBI Taxonomy" id="53326"/>
    <lineage>
        <taxon>Eukaryota</taxon>
        <taxon>Metazoa</taxon>
        <taxon>Ecdysozoa</taxon>
        <taxon>Nematoda</taxon>
        <taxon>Chromadorea</taxon>
        <taxon>Rhabditida</taxon>
        <taxon>Rhabditina</taxon>
        <taxon>Rhabditomorpha</taxon>
        <taxon>Strongyloidea</taxon>
        <taxon>Ancylostomatidae</taxon>
        <taxon>Ancylostomatinae</taxon>
        <taxon>Ancylostoma</taxon>
    </lineage>
</organism>
<gene>
    <name evidence="3" type="primary">Acey_s0881.g2836</name>
    <name evidence="3" type="ORF">Y032_0881g2836</name>
</gene>
<feature type="region of interest" description="Disordered" evidence="1">
    <location>
        <begin position="257"/>
        <end position="280"/>
    </location>
</feature>
<evidence type="ECO:0000256" key="1">
    <source>
        <dbReference type="SAM" id="MobiDB-lite"/>
    </source>
</evidence>
<keyword evidence="2" id="KW-0732">Signal</keyword>
<feature type="chain" id="PRO_5001494351" description="Chondroitin proteoglycan 4 domain-containing protein" evidence="2">
    <location>
        <begin position="19"/>
        <end position="280"/>
    </location>
</feature>
<proteinExistence type="predicted"/>
<evidence type="ECO:0008006" key="5">
    <source>
        <dbReference type="Google" id="ProtNLM"/>
    </source>
</evidence>
<evidence type="ECO:0000256" key="2">
    <source>
        <dbReference type="SAM" id="SignalP"/>
    </source>
</evidence>
<reference evidence="4" key="1">
    <citation type="journal article" date="2015" name="Nat. Genet.">
        <title>The genome and transcriptome of the zoonotic hookworm Ancylostoma ceylanicum identify infection-specific gene families.</title>
        <authorList>
            <person name="Schwarz E.M."/>
            <person name="Hu Y."/>
            <person name="Antoshechkin I."/>
            <person name="Miller M.M."/>
            <person name="Sternberg P.W."/>
            <person name="Aroian R.V."/>
        </authorList>
    </citation>
    <scope>NUCLEOTIDE SEQUENCE</scope>
    <source>
        <strain evidence="4">HY135</strain>
    </source>
</reference>
<protein>
    <recommendedName>
        <fullName evidence="5">Chondroitin proteoglycan 4 domain-containing protein</fullName>
    </recommendedName>
</protein>
<feature type="signal peptide" evidence="2">
    <location>
        <begin position="1"/>
        <end position="18"/>
    </location>
</feature>
<evidence type="ECO:0000313" key="3">
    <source>
        <dbReference type="EMBL" id="EYC36572.1"/>
    </source>
</evidence>
<dbReference type="EMBL" id="JARK01000481">
    <property type="protein sequence ID" value="EYC36572.1"/>
    <property type="molecule type" value="Genomic_DNA"/>
</dbReference>
<sequence>MRAFYVLALAAVAAASYGDNGRENPNSGRVRKDSFFCIPCILGAKIIRIYMRPFATLTDLFCMAFNLGGPCGGTAKMFLGALEVGGERHACSLIKLCSGDVSPLEIPSGLRPITNGIENAAESVSNFTRNSLDGARTLFGDTIKQTASGLGNLISGSSNFAGKLASNLPVFGGSLENLIGSTGNFFGGMSESIGNGIGDIFNQAFPHRSNRRKRSTSEGTAKAILEQFDVDVPRNASEIAKAFKYLAEQIKEKTLEKIRKDEEIAKTTTRKPARKASYTP</sequence>